<evidence type="ECO:0000313" key="4">
    <source>
        <dbReference type="Proteomes" id="UP000297938"/>
    </source>
</evidence>
<keyword evidence="1" id="KW-0378">Hydrolase</keyword>
<dbReference type="RefSeq" id="WP_135025705.1">
    <property type="nucleotide sequence ID" value="NZ_JBFUWK010000004.1"/>
</dbReference>
<protein>
    <recommendedName>
        <fullName evidence="5">Class F sortase</fullName>
    </recommendedName>
</protein>
<accession>A0A7Z8D0N5</accession>
<gene>
    <name evidence="3" type="ORF">CKN69_03140</name>
</gene>
<dbReference type="CDD" id="cd05829">
    <property type="entry name" value="Sortase_F"/>
    <property type="match status" value="1"/>
</dbReference>
<name>A0A7Z8D0N5_CARDV</name>
<feature type="active site" description="Acyl-thioester intermediate" evidence="2">
    <location>
        <position position="173"/>
    </location>
</feature>
<comment type="caution">
    <text evidence="3">The sequence shown here is derived from an EMBL/GenBank/DDBJ whole genome shotgun (WGS) entry which is preliminary data.</text>
</comment>
<dbReference type="InterPro" id="IPR023365">
    <property type="entry name" value="Sortase_dom-sf"/>
</dbReference>
<evidence type="ECO:0000256" key="1">
    <source>
        <dbReference type="ARBA" id="ARBA00022801"/>
    </source>
</evidence>
<dbReference type="GO" id="GO:0016787">
    <property type="term" value="F:hydrolase activity"/>
    <property type="evidence" value="ECO:0007669"/>
    <property type="project" value="UniProtKB-KW"/>
</dbReference>
<dbReference type="InterPro" id="IPR005754">
    <property type="entry name" value="Sortase"/>
</dbReference>
<reference evidence="3 4" key="1">
    <citation type="journal article" date="2018" name="Int. J. Food Microbiol.">
        <title>Growth of Carnobacterium spp. isolated from chilled vacuum-packaged meat under relevant acidic conditions.</title>
        <authorList>
            <person name="Zhang P."/>
            <person name="Badoni M."/>
            <person name="Ganzle M."/>
            <person name="Yang X."/>
        </authorList>
    </citation>
    <scope>NUCLEOTIDE SEQUENCE [LARGE SCALE GENOMIC DNA]</scope>
    <source>
        <strain evidence="3 4">B2</strain>
    </source>
</reference>
<evidence type="ECO:0000313" key="3">
    <source>
        <dbReference type="EMBL" id="TFJ28540.1"/>
    </source>
</evidence>
<dbReference type="Gene3D" id="2.40.260.10">
    <property type="entry name" value="Sortase"/>
    <property type="match status" value="1"/>
</dbReference>
<proteinExistence type="predicted"/>
<dbReference type="AlphaFoldDB" id="A0A7Z8D0N5"/>
<dbReference type="Pfam" id="PF04203">
    <property type="entry name" value="Sortase"/>
    <property type="match status" value="1"/>
</dbReference>
<dbReference type="EMBL" id="NRPP01000007">
    <property type="protein sequence ID" value="TFJ28540.1"/>
    <property type="molecule type" value="Genomic_DNA"/>
</dbReference>
<evidence type="ECO:0008006" key="5">
    <source>
        <dbReference type="Google" id="ProtNLM"/>
    </source>
</evidence>
<sequence>MKKIILVGIVIIGLSFGYYSLKTTNSLRANFKEEVTTKKVVGEEKEEVIDSIPNKIIFIEDGIGLPINETEIDSHERMIVPEGLKMAGWLKTSPIPGNVGNSLIAAHRDWNNKLGAFKYLEDIKIGEIVVIEYKNGENREFKVSSKEIIDIKTNPNAKIEINSNKRMITLISCTGAFDTKIKSYTQRALVTLE</sequence>
<dbReference type="Proteomes" id="UP000297938">
    <property type="component" value="Unassembled WGS sequence"/>
</dbReference>
<organism evidence="3 4">
    <name type="scientific">Carnobacterium divergens</name>
    <name type="common">Lactobacillus divergens</name>
    <dbReference type="NCBI Taxonomy" id="2748"/>
    <lineage>
        <taxon>Bacteria</taxon>
        <taxon>Bacillati</taxon>
        <taxon>Bacillota</taxon>
        <taxon>Bacilli</taxon>
        <taxon>Lactobacillales</taxon>
        <taxon>Carnobacteriaceae</taxon>
        <taxon>Carnobacterium</taxon>
    </lineage>
</organism>
<dbReference type="InterPro" id="IPR042001">
    <property type="entry name" value="Sortase_F"/>
</dbReference>
<feature type="active site" description="Proton donor/acceptor" evidence="2">
    <location>
        <position position="107"/>
    </location>
</feature>
<evidence type="ECO:0000256" key="2">
    <source>
        <dbReference type="PIRSR" id="PIRSR605754-1"/>
    </source>
</evidence>
<dbReference type="SUPFAM" id="SSF63817">
    <property type="entry name" value="Sortase"/>
    <property type="match status" value="1"/>
</dbReference>